<keyword evidence="4" id="KW-0067">ATP-binding</keyword>
<evidence type="ECO:0000259" key="7">
    <source>
        <dbReference type="Pfam" id="PF23598"/>
    </source>
</evidence>
<comment type="caution">
    <text evidence="8">The sequence shown here is derived from an EMBL/GenBank/DDBJ whole genome shotgun (WGS) entry which is preliminary data.</text>
</comment>
<feature type="domain" description="Disease resistance R13L4/SHOC-2-like LRR" evidence="7">
    <location>
        <begin position="292"/>
        <end position="588"/>
    </location>
</feature>
<keyword evidence="3" id="KW-0611">Plant defense</keyword>
<dbReference type="InterPro" id="IPR002182">
    <property type="entry name" value="NB-ARC"/>
</dbReference>
<protein>
    <submittedName>
        <fullName evidence="8">Uncharacterized protein</fullName>
    </submittedName>
</protein>
<dbReference type="GO" id="GO:0006952">
    <property type="term" value="P:defense response"/>
    <property type="evidence" value="ECO:0007669"/>
    <property type="project" value="UniProtKB-KW"/>
</dbReference>
<feature type="domain" description="Disease resistance N-terminal" evidence="6">
    <location>
        <begin position="6"/>
        <end position="95"/>
    </location>
</feature>
<gene>
    <name evidence="8" type="ORF">RHGRI_004058</name>
</gene>
<dbReference type="SUPFAM" id="SSF52540">
    <property type="entry name" value="P-loop containing nucleoside triphosphate hydrolases"/>
    <property type="match status" value="1"/>
</dbReference>
<dbReference type="Gene3D" id="3.40.50.300">
    <property type="entry name" value="P-loop containing nucleotide triphosphate hydrolases"/>
    <property type="match status" value="1"/>
</dbReference>
<evidence type="ECO:0000256" key="2">
    <source>
        <dbReference type="ARBA" id="ARBA00022741"/>
    </source>
</evidence>
<evidence type="ECO:0000313" key="9">
    <source>
        <dbReference type="Proteomes" id="UP000823749"/>
    </source>
</evidence>
<dbReference type="PANTHER" id="PTHR19338:SF32">
    <property type="entry name" value="OS06G0287500 PROTEIN"/>
    <property type="match status" value="1"/>
</dbReference>
<dbReference type="Pfam" id="PF00931">
    <property type="entry name" value="NB-ARC"/>
    <property type="match status" value="1"/>
</dbReference>
<evidence type="ECO:0000259" key="5">
    <source>
        <dbReference type="Pfam" id="PF00931"/>
    </source>
</evidence>
<dbReference type="Gene3D" id="1.20.5.4130">
    <property type="match status" value="1"/>
</dbReference>
<evidence type="ECO:0000256" key="3">
    <source>
        <dbReference type="ARBA" id="ARBA00022821"/>
    </source>
</evidence>
<keyword evidence="2" id="KW-0547">Nucleotide-binding</keyword>
<dbReference type="GO" id="GO:0051707">
    <property type="term" value="P:response to other organism"/>
    <property type="evidence" value="ECO:0007669"/>
    <property type="project" value="UniProtKB-ARBA"/>
</dbReference>
<dbReference type="Proteomes" id="UP000823749">
    <property type="component" value="Chromosome 2"/>
</dbReference>
<name>A0AAV6L7L3_9ERIC</name>
<dbReference type="Pfam" id="PF18052">
    <property type="entry name" value="Rx_N"/>
    <property type="match status" value="1"/>
</dbReference>
<dbReference type="InterPro" id="IPR055414">
    <property type="entry name" value="LRR_R13L4/SHOC2-like"/>
</dbReference>
<evidence type="ECO:0000256" key="1">
    <source>
        <dbReference type="ARBA" id="ARBA00022737"/>
    </source>
</evidence>
<keyword evidence="1" id="KW-0677">Repeat</keyword>
<dbReference type="Gene3D" id="3.80.10.10">
    <property type="entry name" value="Ribonuclease Inhibitor"/>
    <property type="match status" value="2"/>
</dbReference>
<evidence type="ECO:0000313" key="8">
    <source>
        <dbReference type="EMBL" id="KAG5560901.1"/>
    </source>
</evidence>
<dbReference type="InterPro" id="IPR041118">
    <property type="entry name" value="Rx_N"/>
</dbReference>
<feature type="domain" description="NB-ARC" evidence="5">
    <location>
        <begin position="177"/>
        <end position="272"/>
    </location>
</feature>
<sequence length="655" mass="74803">MALVAVSSVINSTLVPLLSGEVKLLRNIKTEVASIKAELESIKSFLKDADSSPKLENEREKNWVKQVRALAYQIEDVMDEYILHQAENRQRRGFIGFLRELARSITKLKPQHDIASQIQDIKTNIGEIKKRADRYGFSSLELGSTGKTEEKVHDDPRVASLFIEEDEVVGIESTREELVHRQLIRESNRTVTSLVGMGGCGKTTLAKKIFDNQTVVEHFDCQAWVSVSHSYKREDIFRRVMKELCWDNETRRWSMHMQNITNKDLETMSSTKSRIRSIFLFSMGELPKQQFLGTLVENFKLLKVLDFQGAPLHQLHEEVGNLLHLRYLSVKSTNVNIIPKYIGNLHNLQTLNLKYTNVDVLQIGILSRLHKLRHLIGYGMTIKGNIGHLKELQTLRGLVANDDLIKELENLRQLRKLGISYLKREHGKALCTAIEKMNHLQSLRVSAKTSDGILDLHSLSSPPESLRHLYLDGHLDTLPNWISRLDNLVSLSLTHSGLTSARAIKALQALPNLIELGIHGGYDGKQLYIRVGGFPKLESLWLENLTELNSIIIKDGGLPVLKELQIGGCPQLKELPSGIRYLTELKSLFFWHMPTQFLDRMQPDKGQGYWIVEHIPKVLIVFTDGGKRMHKVYTPREFQDVRERRGRMMKEVGEE</sequence>
<dbReference type="SUPFAM" id="SSF52058">
    <property type="entry name" value="L domain-like"/>
    <property type="match status" value="1"/>
</dbReference>
<dbReference type="InterPro" id="IPR032675">
    <property type="entry name" value="LRR_dom_sf"/>
</dbReference>
<dbReference type="GO" id="GO:0043531">
    <property type="term" value="F:ADP binding"/>
    <property type="evidence" value="ECO:0007669"/>
    <property type="project" value="InterPro"/>
</dbReference>
<dbReference type="InterPro" id="IPR027417">
    <property type="entry name" value="P-loop_NTPase"/>
</dbReference>
<evidence type="ECO:0000259" key="6">
    <source>
        <dbReference type="Pfam" id="PF18052"/>
    </source>
</evidence>
<evidence type="ECO:0000256" key="4">
    <source>
        <dbReference type="ARBA" id="ARBA00022840"/>
    </source>
</evidence>
<organism evidence="8 9">
    <name type="scientific">Rhododendron griersonianum</name>
    <dbReference type="NCBI Taxonomy" id="479676"/>
    <lineage>
        <taxon>Eukaryota</taxon>
        <taxon>Viridiplantae</taxon>
        <taxon>Streptophyta</taxon>
        <taxon>Embryophyta</taxon>
        <taxon>Tracheophyta</taxon>
        <taxon>Spermatophyta</taxon>
        <taxon>Magnoliopsida</taxon>
        <taxon>eudicotyledons</taxon>
        <taxon>Gunneridae</taxon>
        <taxon>Pentapetalae</taxon>
        <taxon>asterids</taxon>
        <taxon>Ericales</taxon>
        <taxon>Ericaceae</taxon>
        <taxon>Ericoideae</taxon>
        <taxon>Rhodoreae</taxon>
        <taxon>Rhododendron</taxon>
    </lineage>
</organism>
<dbReference type="InterPro" id="IPR038005">
    <property type="entry name" value="RX-like_CC"/>
</dbReference>
<proteinExistence type="predicted"/>
<keyword evidence="9" id="KW-1185">Reference proteome</keyword>
<dbReference type="GO" id="GO:0005524">
    <property type="term" value="F:ATP binding"/>
    <property type="evidence" value="ECO:0007669"/>
    <property type="project" value="UniProtKB-KW"/>
</dbReference>
<dbReference type="CDD" id="cd14798">
    <property type="entry name" value="RX-CC_like"/>
    <property type="match status" value="1"/>
</dbReference>
<dbReference type="Pfam" id="PF23598">
    <property type="entry name" value="LRR_14"/>
    <property type="match status" value="1"/>
</dbReference>
<accession>A0AAV6L7L3</accession>
<dbReference type="PANTHER" id="PTHR19338">
    <property type="entry name" value="TRANSLOCASE OF INNER MITOCHONDRIAL MEMBRANE 13 HOMOLOG"/>
    <property type="match status" value="1"/>
</dbReference>
<reference evidence="8" key="1">
    <citation type="submission" date="2020-08" db="EMBL/GenBank/DDBJ databases">
        <title>Plant Genome Project.</title>
        <authorList>
            <person name="Zhang R.-G."/>
        </authorList>
    </citation>
    <scope>NUCLEOTIDE SEQUENCE</scope>
    <source>
        <strain evidence="8">WSP0</strain>
        <tissue evidence="8">Leaf</tissue>
    </source>
</reference>
<dbReference type="AlphaFoldDB" id="A0AAV6L7L3"/>
<dbReference type="EMBL" id="JACTNZ010000002">
    <property type="protein sequence ID" value="KAG5560901.1"/>
    <property type="molecule type" value="Genomic_DNA"/>
</dbReference>